<evidence type="ECO:0000256" key="3">
    <source>
        <dbReference type="ARBA" id="ARBA00022475"/>
    </source>
</evidence>
<keyword evidence="2" id="KW-0813">Transport</keyword>
<feature type="transmembrane region" description="Helical" evidence="9">
    <location>
        <begin position="348"/>
        <end position="374"/>
    </location>
</feature>
<evidence type="ECO:0000313" key="12">
    <source>
        <dbReference type="Proteomes" id="UP001150238"/>
    </source>
</evidence>
<feature type="transmembrane region" description="Helical" evidence="9">
    <location>
        <begin position="119"/>
        <end position="138"/>
    </location>
</feature>
<comment type="similarity">
    <text evidence="7">Belongs to the major facilitator superfamily. DHA1 family. Polyamines/proton antiporter (TC 2.A.1.2.16) subfamily.</text>
</comment>
<reference evidence="11" key="1">
    <citation type="submission" date="2022-08" db="EMBL/GenBank/DDBJ databases">
        <authorList>
            <consortium name="DOE Joint Genome Institute"/>
            <person name="Min B."/>
            <person name="Riley R."/>
            <person name="Sierra-Patev S."/>
            <person name="Naranjo-Ortiz M."/>
            <person name="Looney B."/>
            <person name="Konkel Z."/>
            <person name="Slot J.C."/>
            <person name="Sakamoto Y."/>
            <person name="Steenwyk J.L."/>
            <person name="Rokas A."/>
            <person name="Carro J."/>
            <person name="Camarero S."/>
            <person name="Ferreira P."/>
            <person name="Molpeceres G."/>
            <person name="Ruiz-Duenas F.J."/>
            <person name="Serrano A."/>
            <person name="Henrissat B."/>
            <person name="Drula E."/>
            <person name="Hughes K.W."/>
            <person name="Mata J.L."/>
            <person name="Ishikawa N.K."/>
            <person name="Vargas-Isla R."/>
            <person name="Ushijima S."/>
            <person name="Smith C.A."/>
            <person name="Ahrendt S."/>
            <person name="Andreopoulos W."/>
            <person name="He G."/>
            <person name="Labutti K."/>
            <person name="Lipzen A."/>
            <person name="Ng V."/>
            <person name="Sandor L."/>
            <person name="Barry K."/>
            <person name="Martinez A.T."/>
            <person name="Xiao Y."/>
            <person name="Gibbons J.G."/>
            <person name="Terashima K."/>
            <person name="Hibbett D.S."/>
            <person name="Grigoriev I.V."/>
        </authorList>
    </citation>
    <scope>NUCLEOTIDE SEQUENCE</scope>
    <source>
        <strain evidence="11">Sp2 HRB7682 ss15</strain>
    </source>
</reference>
<comment type="subcellular location">
    <subcellularLocation>
        <location evidence="1">Cell membrane</location>
        <topology evidence="1">Multi-pass membrane protein</topology>
    </subcellularLocation>
</comment>
<evidence type="ECO:0000313" key="11">
    <source>
        <dbReference type="EMBL" id="KAJ4480487.1"/>
    </source>
</evidence>
<dbReference type="EMBL" id="JANVFS010000015">
    <property type="protein sequence ID" value="KAJ4480487.1"/>
    <property type="molecule type" value="Genomic_DNA"/>
</dbReference>
<proteinExistence type="inferred from homology"/>
<dbReference type="Pfam" id="PF07690">
    <property type="entry name" value="MFS_1"/>
    <property type="match status" value="1"/>
</dbReference>
<evidence type="ECO:0000256" key="5">
    <source>
        <dbReference type="ARBA" id="ARBA00022989"/>
    </source>
</evidence>
<dbReference type="Gene3D" id="1.20.1250.20">
    <property type="entry name" value="MFS general substrate transporter like domains"/>
    <property type="match status" value="1"/>
</dbReference>
<feature type="transmembrane region" description="Helical" evidence="9">
    <location>
        <begin position="209"/>
        <end position="231"/>
    </location>
</feature>
<dbReference type="PANTHER" id="PTHR23502:SF186">
    <property type="entry name" value="MAJOR FACILITATOR SUPERFAMILY (MFS) PROFILE DOMAIN-CONTAINING PROTEIN"/>
    <property type="match status" value="1"/>
</dbReference>
<dbReference type="GO" id="GO:0022857">
    <property type="term" value="F:transmembrane transporter activity"/>
    <property type="evidence" value="ECO:0007669"/>
    <property type="project" value="InterPro"/>
</dbReference>
<keyword evidence="3" id="KW-1003">Cell membrane</keyword>
<evidence type="ECO:0000256" key="8">
    <source>
        <dbReference type="SAM" id="MobiDB-lite"/>
    </source>
</evidence>
<feature type="transmembrane region" description="Helical" evidence="9">
    <location>
        <begin position="175"/>
        <end position="197"/>
    </location>
</feature>
<keyword evidence="5 9" id="KW-1133">Transmembrane helix</keyword>
<feature type="transmembrane region" description="Helical" evidence="9">
    <location>
        <begin position="150"/>
        <end position="169"/>
    </location>
</feature>
<feature type="transmembrane region" description="Helical" evidence="9">
    <location>
        <begin position="395"/>
        <end position="416"/>
    </location>
</feature>
<dbReference type="InterPro" id="IPR036259">
    <property type="entry name" value="MFS_trans_sf"/>
</dbReference>
<accession>A0A9W9AF42</accession>
<feature type="transmembrane region" description="Helical" evidence="9">
    <location>
        <begin position="237"/>
        <end position="259"/>
    </location>
</feature>
<dbReference type="GO" id="GO:0005886">
    <property type="term" value="C:plasma membrane"/>
    <property type="evidence" value="ECO:0007669"/>
    <property type="project" value="UniProtKB-SubCell"/>
</dbReference>
<feature type="region of interest" description="Disordered" evidence="8">
    <location>
        <begin position="35"/>
        <end position="55"/>
    </location>
</feature>
<feature type="transmembrane region" description="Helical" evidence="9">
    <location>
        <begin position="455"/>
        <end position="478"/>
    </location>
</feature>
<evidence type="ECO:0000256" key="9">
    <source>
        <dbReference type="SAM" id="Phobius"/>
    </source>
</evidence>
<comment type="caution">
    <text evidence="11">The sequence shown here is derived from an EMBL/GenBank/DDBJ whole genome shotgun (WGS) entry which is preliminary data.</text>
</comment>
<dbReference type="PANTHER" id="PTHR23502">
    <property type="entry name" value="MAJOR FACILITATOR SUPERFAMILY"/>
    <property type="match status" value="1"/>
</dbReference>
<keyword evidence="6 9" id="KW-0472">Membrane</keyword>
<dbReference type="Proteomes" id="UP001150238">
    <property type="component" value="Unassembled WGS sequence"/>
</dbReference>
<feature type="transmembrane region" description="Helical" evidence="9">
    <location>
        <begin position="82"/>
        <end position="99"/>
    </location>
</feature>
<feature type="transmembrane region" description="Helical" evidence="9">
    <location>
        <begin position="309"/>
        <end position="336"/>
    </location>
</feature>
<dbReference type="CDD" id="cd17323">
    <property type="entry name" value="MFS_Tpo1_MDR_like"/>
    <property type="match status" value="1"/>
</dbReference>
<dbReference type="InterPro" id="IPR011701">
    <property type="entry name" value="MFS"/>
</dbReference>
<evidence type="ECO:0000256" key="4">
    <source>
        <dbReference type="ARBA" id="ARBA00022692"/>
    </source>
</evidence>
<dbReference type="PROSITE" id="PS50850">
    <property type="entry name" value="MFS"/>
    <property type="match status" value="1"/>
</dbReference>
<dbReference type="InterPro" id="IPR020846">
    <property type="entry name" value="MFS_dom"/>
</dbReference>
<evidence type="ECO:0000256" key="7">
    <source>
        <dbReference type="ARBA" id="ARBA00038459"/>
    </source>
</evidence>
<gene>
    <name evidence="11" type="ORF">C8J55DRAFT_65557</name>
</gene>
<dbReference type="SUPFAM" id="SSF103473">
    <property type="entry name" value="MFS general substrate transporter"/>
    <property type="match status" value="1"/>
</dbReference>
<evidence type="ECO:0000256" key="6">
    <source>
        <dbReference type="ARBA" id="ARBA00023136"/>
    </source>
</evidence>
<reference evidence="11" key="2">
    <citation type="journal article" date="2023" name="Proc. Natl. Acad. Sci. U.S.A.">
        <title>A global phylogenomic analysis of the shiitake genus Lentinula.</title>
        <authorList>
            <person name="Sierra-Patev S."/>
            <person name="Min B."/>
            <person name="Naranjo-Ortiz M."/>
            <person name="Looney B."/>
            <person name="Konkel Z."/>
            <person name="Slot J.C."/>
            <person name="Sakamoto Y."/>
            <person name="Steenwyk J.L."/>
            <person name="Rokas A."/>
            <person name="Carro J."/>
            <person name="Camarero S."/>
            <person name="Ferreira P."/>
            <person name="Molpeceres G."/>
            <person name="Ruiz-Duenas F.J."/>
            <person name="Serrano A."/>
            <person name="Henrissat B."/>
            <person name="Drula E."/>
            <person name="Hughes K.W."/>
            <person name="Mata J.L."/>
            <person name="Ishikawa N.K."/>
            <person name="Vargas-Isla R."/>
            <person name="Ushijima S."/>
            <person name="Smith C.A."/>
            <person name="Donoghue J."/>
            <person name="Ahrendt S."/>
            <person name="Andreopoulos W."/>
            <person name="He G."/>
            <person name="LaButti K."/>
            <person name="Lipzen A."/>
            <person name="Ng V."/>
            <person name="Riley R."/>
            <person name="Sandor L."/>
            <person name="Barry K."/>
            <person name="Martinez A.T."/>
            <person name="Xiao Y."/>
            <person name="Gibbons J.G."/>
            <person name="Terashima K."/>
            <person name="Grigoriev I.V."/>
            <person name="Hibbett D."/>
        </authorList>
    </citation>
    <scope>NUCLEOTIDE SEQUENCE</scope>
    <source>
        <strain evidence="11">Sp2 HRB7682 ss15</strain>
    </source>
</reference>
<feature type="transmembrane region" description="Helical" evidence="9">
    <location>
        <begin position="422"/>
        <end position="443"/>
    </location>
</feature>
<organism evidence="11 12">
    <name type="scientific">Lentinula lateritia</name>
    <dbReference type="NCBI Taxonomy" id="40482"/>
    <lineage>
        <taxon>Eukaryota</taxon>
        <taxon>Fungi</taxon>
        <taxon>Dikarya</taxon>
        <taxon>Basidiomycota</taxon>
        <taxon>Agaricomycotina</taxon>
        <taxon>Agaricomycetes</taxon>
        <taxon>Agaricomycetidae</taxon>
        <taxon>Agaricales</taxon>
        <taxon>Marasmiineae</taxon>
        <taxon>Omphalotaceae</taxon>
        <taxon>Lentinula</taxon>
    </lineage>
</organism>
<feature type="transmembrane region" description="Helical" evidence="9">
    <location>
        <begin position="490"/>
        <end position="510"/>
    </location>
</feature>
<sequence>MIPADCSSVFRGDCTSIIVHDRNSQSHTCKESCPVEEKTETESGSSGRARYTGSGTPGDPYIVVWDEEDPENPYNWSKTRKWIITMQLALTTFTVSFSSSSYSGGLEYIVRDLNVSDELAVLGISLYVLGFAVGPLLFAPMGEMYGRRIVFLITVGLYTPLHIGGAFARNIITVLIVRLLTGIFGASPLTNAGGAVADIFNPRERGLASAIYAAVPFLGPVIGPIVGGFVADSSLGWHFNFWLMLLLGAISLIMGYFLAPETYAPVLLRRRAKHLMQLSNGTISYKSKYDIGRSTSFMKIMRVNLSRPFVFMLTEPIVLLFAIYISVVYGTLYALFSAFPIVFETRRGWSAGVGGLAFLGVGAGISVGTATASIQNTIYQKAMDKSSNGNAPPEARLHMAMMGGILVPIGLFWFAWTADPPVHWIVPIIAGFPFGQGVCQILQSSTAYLMDAYEIYFASAIAATIVLRSIFAAVFPVIAPTMFENLGDAWGMSIFAFLGLACTPIPFLFWKHGKAIRSKSKYAYKESESDDTS</sequence>
<keyword evidence="4 9" id="KW-0812">Transmembrane</keyword>
<evidence type="ECO:0000256" key="1">
    <source>
        <dbReference type="ARBA" id="ARBA00004651"/>
    </source>
</evidence>
<evidence type="ECO:0000259" key="10">
    <source>
        <dbReference type="PROSITE" id="PS50850"/>
    </source>
</evidence>
<name>A0A9W9AF42_9AGAR</name>
<protein>
    <submittedName>
        <fullName evidence="11">MFS general substrate transporter</fullName>
    </submittedName>
</protein>
<dbReference type="AlphaFoldDB" id="A0A9W9AF42"/>
<feature type="domain" description="Major facilitator superfamily (MFS) profile" evidence="10">
    <location>
        <begin position="84"/>
        <end position="514"/>
    </location>
</feature>
<dbReference type="FunFam" id="1.20.1250.20:FF:000011">
    <property type="entry name" value="MFS multidrug transporter, putative"/>
    <property type="match status" value="1"/>
</dbReference>
<evidence type="ECO:0000256" key="2">
    <source>
        <dbReference type="ARBA" id="ARBA00022448"/>
    </source>
</evidence>